<name>A0A4R2IFJ5_9GAMM</name>
<dbReference type="SUPFAM" id="SSF53474">
    <property type="entry name" value="alpha/beta-Hydrolases"/>
    <property type="match status" value="2"/>
</dbReference>
<dbReference type="Proteomes" id="UP000294862">
    <property type="component" value="Unassembled WGS sequence"/>
</dbReference>
<evidence type="ECO:0000313" key="3">
    <source>
        <dbReference type="EMBL" id="TCO42996.1"/>
    </source>
</evidence>
<feature type="domain" description="Bacterial virulence" evidence="2">
    <location>
        <begin position="323"/>
        <end position="508"/>
    </location>
</feature>
<dbReference type="AlphaFoldDB" id="A0A4R2IFJ5"/>
<gene>
    <name evidence="3" type="ORF">EV148_101407</name>
</gene>
<evidence type="ECO:0000256" key="1">
    <source>
        <dbReference type="SAM" id="MobiDB-lite"/>
    </source>
</evidence>
<feature type="region of interest" description="Disordered" evidence="1">
    <location>
        <begin position="51"/>
        <end position="70"/>
    </location>
</feature>
<evidence type="ECO:0000313" key="4">
    <source>
        <dbReference type="Proteomes" id="UP000294862"/>
    </source>
</evidence>
<dbReference type="PIRSF" id="PIRSF029063">
    <property type="entry name" value="IV_sec_VirJ"/>
    <property type="match status" value="1"/>
</dbReference>
<reference evidence="3 4" key="1">
    <citation type="journal article" date="2015" name="Stand. Genomic Sci.">
        <title>Genomic Encyclopedia of Bacterial and Archaeal Type Strains, Phase III: the genomes of soil and plant-associated and newly described type strains.</title>
        <authorList>
            <person name="Whitman W.B."/>
            <person name="Woyke T."/>
            <person name="Klenk H.P."/>
            <person name="Zhou Y."/>
            <person name="Lilburn T.G."/>
            <person name="Beck B.J."/>
            <person name="De Vos P."/>
            <person name="Vandamme P."/>
            <person name="Eisen J.A."/>
            <person name="Garrity G."/>
            <person name="Hugenholtz P."/>
            <person name="Kyrpides N.C."/>
        </authorList>
    </citation>
    <scope>NUCLEOTIDE SEQUENCE [LARGE SCALE GENOMIC DNA]</scope>
    <source>
        <strain evidence="3 4">A3</strain>
    </source>
</reference>
<protein>
    <submittedName>
        <fullName evidence="3">Type IV secretory pathway VirJ component</fullName>
    </submittedName>
</protein>
<accession>A0A4R2IFJ5</accession>
<proteinExistence type="predicted"/>
<dbReference type="InterPro" id="IPR011225">
    <property type="entry name" value="IV_sec_VirJ"/>
</dbReference>
<feature type="compositionally biased region" description="Polar residues" evidence="1">
    <location>
        <begin position="51"/>
        <end position="67"/>
    </location>
</feature>
<keyword evidence="4" id="KW-1185">Reference proteome</keyword>
<comment type="caution">
    <text evidence="3">The sequence shown here is derived from an EMBL/GenBank/DDBJ whole genome shotgun (WGS) entry which is preliminary data.</text>
</comment>
<sequence length="514" mass="52751">MSLAQIVFALAAAASELGAGGRGPASPQSGAPALIGTAALALMAGATADTRASQPSALRPQPSTATRAPQPPTLAYGLFGPLHLSRPAHDIAHTVLLFSDREGWTARQQTLGDALAGAGAFVVGIDLPAYLARMEAIKDTCSYPAGHVEEVAHWIERHEGVATYSVPLVVGDGAGATFAYALAAQAPAGTFEGLLTLGWDAALRFPKPFCAGDAGAMTQADAPGGWRVQPVKQLPLPWSAHPFAAGARLDTGSVPLASAWHWLGAVAPALAAGDPAHGIADAWRRWRRGADTQRTTLPDDVADLPLTEIAPTAGAKDPANAHRIAIIVTGDGGWAGLDRGVADALAAEGARVIGFSTLKFFWHKQTPDAAAAAIARVITHYGAADADARFVVIGYSFGASLVPVIVNRLPAAARARVQGGVMISPDDAAVFEIHVGDWFGSTHHDDALPIGPELARSQVPLVCVHGDDEDDSPCRGPLPAGVRAVGLPGGHHYDGDYAALGAAIVANLPGATAR</sequence>
<dbReference type="Pfam" id="PF06057">
    <property type="entry name" value="VirJ"/>
    <property type="match status" value="1"/>
</dbReference>
<dbReference type="InterPro" id="IPR029058">
    <property type="entry name" value="AB_hydrolase_fold"/>
</dbReference>
<dbReference type="InterPro" id="IPR010333">
    <property type="entry name" value="VirJ"/>
</dbReference>
<organism evidence="3 4">
    <name type="scientific">Dokdonella fugitiva</name>
    <dbReference type="NCBI Taxonomy" id="328517"/>
    <lineage>
        <taxon>Bacteria</taxon>
        <taxon>Pseudomonadati</taxon>
        <taxon>Pseudomonadota</taxon>
        <taxon>Gammaproteobacteria</taxon>
        <taxon>Lysobacterales</taxon>
        <taxon>Rhodanobacteraceae</taxon>
        <taxon>Dokdonella</taxon>
    </lineage>
</organism>
<dbReference type="EMBL" id="SLWQ01000001">
    <property type="protein sequence ID" value="TCO42996.1"/>
    <property type="molecule type" value="Genomic_DNA"/>
</dbReference>
<dbReference type="Gene3D" id="3.40.50.1820">
    <property type="entry name" value="alpha/beta hydrolase"/>
    <property type="match status" value="1"/>
</dbReference>
<evidence type="ECO:0000259" key="2">
    <source>
        <dbReference type="Pfam" id="PF06057"/>
    </source>
</evidence>